<gene>
    <name evidence="6" type="primary">scpB</name>
    <name evidence="6" type="ORF">CJ255_08305</name>
</gene>
<dbReference type="PIRSF" id="PIRSF019345">
    <property type="entry name" value="ScpB"/>
    <property type="match status" value="1"/>
</dbReference>
<dbReference type="EMBL" id="NQWI01000027">
    <property type="protein sequence ID" value="PDW03558.1"/>
    <property type="molecule type" value="Genomic_DNA"/>
</dbReference>
<dbReference type="PANTHER" id="PTHR34298:SF2">
    <property type="entry name" value="SEGREGATION AND CONDENSATION PROTEIN B"/>
    <property type="match status" value="1"/>
</dbReference>
<feature type="region of interest" description="Disordered" evidence="5">
    <location>
        <begin position="1"/>
        <end position="20"/>
    </location>
</feature>
<dbReference type="GO" id="GO:0051304">
    <property type="term" value="P:chromosome separation"/>
    <property type="evidence" value="ECO:0007669"/>
    <property type="project" value="InterPro"/>
</dbReference>
<dbReference type="GO" id="GO:0051301">
    <property type="term" value="P:cell division"/>
    <property type="evidence" value="ECO:0007669"/>
    <property type="project" value="UniProtKB-KW"/>
</dbReference>
<dbReference type="InterPro" id="IPR036390">
    <property type="entry name" value="WH_DNA-bd_sf"/>
</dbReference>
<name>A0A2A6RL10_9CHLR</name>
<evidence type="ECO:0000313" key="7">
    <source>
        <dbReference type="Proteomes" id="UP000220527"/>
    </source>
</evidence>
<dbReference type="InterPro" id="IPR005234">
    <property type="entry name" value="ScpB_csome_segregation"/>
</dbReference>
<keyword evidence="4" id="KW-0131">Cell cycle</keyword>
<evidence type="ECO:0000313" key="6">
    <source>
        <dbReference type="EMBL" id="PDW03558.1"/>
    </source>
</evidence>
<comment type="caution">
    <text evidence="6">The sequence shown here is derived from an EMBL/GenBank/DDBJ whole genome shotgun (WGS) entry which is preliminary data.</text>
</comment>
<dbReference type="SUPFAM" id="SSF46785">
    <property type="entry name" value="Winged helix' DNA-binding domain"/>
    <property type="match status" value="2"/>
</dbReference>
<dbReference type="Proteomes" id="UP000220527">
    <property type="component" value="Unassembled WGS sequence"/>
</dbReference>
<keyword evidence="3" id="KW-0159">Chromosome partition</keyword>
<evidence type="ECO:0000256" key="3">
    <source>
        <dbReference type="ARBA" id="ARBA00022829"/>
    </source>
</evidence>
<evidence type="ECO:0000256" key="5">
    <source>
        <dbReference type="SAM" id="MobiDB-lite"/>
    </source>
</evidence>
<keyword evidence="2" id="KW-0132">Cell division</keyword>
<dbReference type="Pfam" id="PF04079">
    <property type="entry name" value="SMC_ScpB"/>
    <property type="match status" value="1"/>
</dbReference>
<dbReference type="Gene3D" id="1.10.10.10">
    <property type="entry name" value="Winged helix-like DNA-binding domain superfamily/Winged helix DNA-binding domain"/>
    <property type="match status" value="2"/>
</dbReference>
<protein>
    <submittedName>
        <fullName evidence="6">SMC-Scp complex subunit ScpB</fullName>
    </submittedName>
</protein>
<sequence>MKESPMTLSDQPTLPAMPQPLPTPSLVQLVESLLFVAGEPVTRSQLAKTLEVAEEAIQSALDELTQLYQGRGVRMQRHNDQIQLVSAPESAPTIARFLGLQASGRLSNAALEVLAIIAYRQPITRAQVDAIRGVDSSGTIRALLARDLIAEAGRLETIGRPILYATTPTFLQQFGLASLTELPPLELPLQVVGDDS</sequence>
<dbReference type="OrthoDB" id="9806226at2"/>
<keyword evidence="7" id="KW-1185">Reference proteome</keyword>
<feature type="compositionally biased region" description="Polar residues" evidence="5">
    <location>
        <begin position="1"/>
        <end position="12"/>
    </location>
</feature>
<evidence type="ECO:0000256" key="2">
    <source>
        <dbReference type="ARBA" id="ARBA00022618"/>
    </source>
</evidence>
<reference evidence="7" key="1">
    <citation type="submission" date="2017-08" db="EMBL/GenBank/DDBJ databases">
        <authorList>
            <person name="Grouzdev D.S."/>
            <person name="Gaisin V.A."/>
            <person name="Rysina M.S."/>
            <person name="Gorlenko V.M."/>
        </authorList>
    </citation>
    <scope>NUCLEOTIDE SEQUENCE [LARGE SCALE GENOMIC DNA]</scope>
    <source>
        <strain evidence="7">Kir15-3F</strain>
    </source>
</reference>
<dbReference type="NCBIfam" id="TIGR00281">
    <property type="entry name" value="SMC-Scp complex subunit ScpB"/>
    <property type="match status" value="1"/>
</dbReference>
<dbReference type="AlphaFoldDB" id="A0A2A6RL10"/>
<evidence type="ECO:0000256" key="1">
    <source>
        <dbReference type="ARBA" id="ARBA00022490"/>
    </source>
</evidence>
<dbReference type="PANTHER" id="PTHR34298">
    <property type="entry name" value="SEGREGATION AND CONDENSATION PROTEIN B"/>
    <property type="match status" value="1"/>
</dbReference>
<organism evidence="6 7">
    <name type="scientific">Candidatus Viridilinea mediisalina</name>
    <dbReference type="NCBI Taxonomy" id="2024553"/>
    <lineage>
        <taxon>Bacteria</taxon>
        <taxon>Bacillati</taxon>
        <taxon>Chloroflexota</taxon>
        <taxon>Chloroflexia</taxon>
        <taxon>Chloroflexales</taxon>
        <taxon>Chloroflexineae</taxon>
        <taxon>Oscillochloridaceae</taxon>
        <taxon>Candidatus Viridilinea</taxon>
    </lineage>
</organism>
<keyword evidence="1" id="KW-0963">Cytoplasm</keyword>
<evidence type="ECO:0000256" key="4">
    <source>
        <dbReference type="ARBA" id="ARBA00023306"/>
    </source>
</evidence>
<dbReference type="InterPro" id="IPR036388">
    <property type="entry name" value="WH-like_DNA-bd_sf"/>
</dbReference>
<proteinExistence type="predicted"/>
<accession>A0A2A6RL10</accession>